<reference evidence="5" key="1">
    <citation type="submission" date="2017-01" db="EMBL/GenBank/DDBJ databases">
        <authorList>
            <person name="Varghese N."/>
            <person name="Submissions S."/>
        </authorList>
    </citation>
    <scope>NUCLEOTIDE SEQUENCE [LARGE SCALE GENOMIC DNA]</scope>
    <source>
        <strain evidence="5">ATCC 51758</strain>
    </source>
</reference>
<dbReference type="OrthoDB" id="9797538at2"/>
<dbReference type="Gene3D" id="3.40.50.720">
    <property type="entry name" value="NAD(P)-binding Rossmann-like Domain"/>
    <property type="match status" value="1"/>
</dbReference>
<evidence type="ECO:0000256" key="2">
    <source>
        <dbReference type="ARBA" id="ARBA00023002"/>
    </source>
</evidence>
<keyword evidence="5" id="KW-1185">Reference proteome</keyword>
<dbReference type="Proteomes" id="UP000186819">
    <property type="component" value="Unassembled WGS sequence"/>
</dbReference>
<dbReference type="PANTHER" id="PTHR44196">
    <property type="entry name" value="DEHYDROGENASE/REDUCTASE SDR FAMILY MEMBER 7B"/>
    <property type="match status" value="1"/>
</dbReference>
<dbReference type="InterPro" id="IPR002347">
    <property type="entry name" value="SDR_fam"/>
</dbReference>
<dbReference type="SUPFAM" id="SSF51735">
    <property type="entry name" value="NAD(P)-binding Rossmann-fold domains"/>
    <property type="match status" value="1"/>
</dbReference>
<evidence type="ECO:0000313" key="4">
    <source>
        <dbReference type="EMBL" id="SIQ73101.1"/>
    </source>
</evidence>
<evidence type="ECO:0000256" key="1">
    <source>
        <dbReference type="ARBA" id="ARBA00006484"/>
    </source>
</evidence>
<evidence type="ECO:0000256" key="3">
    <source>
        <dbReference type="RuleBase" id="RU000363"/>
    </source>
</evidence>
<protein>
    <submittedName>
        <fullName evidence="4">Short-chain dehydrogenase</fullName>
    </submittedName>
</protein>
<evidence type="ECO:0000313" key="5">
    <source>
        <dbReference type="Proteomes" id="UP000186819"/>
    </source>
</evidence>
<comment type="similarity">
    <text evidence="1 3">Belongs to the short-chain dehydrogenases/reductases (SDR) family.</text>
</comment>
<gene>
    <name evidence="4" type="ORF">SAMN05421829_106159</name>
</gene>
<dbReference type="InterPro" id="IPR036291">
    <property type="entry name" value="NAD(P)-bd_dom_sf"/>
</dbReference>
<dbReference type="PANTHER" id="PTHR44196:SF1">
    <property type="entry name" value="DEHYDROGENASE_REDUCTASE SDR FAMILY MEMBER 7B"/>
    <property type="match status" value="1"/>
</dbReference>
<organism evidence="4 5">
    <name type="scientific">Aromatoleum tolulyticum</name>
    <dbReference type="NCBI Taxonomy" id="34027"/>
    <lineage>
        <taxon>Bacteria</taxon>
        <taxon>Pseudomonadati</taxon>
        <taxon>Pseudomonadota</taxon>
        <taxon>Betaproteobacteria</taxon>
        <taxon>Rhodocyclales</taxon>
        <taxon>Rhodocyclaceae</taxon>
        <taxon>Aromatoleum</taxon>
    </lineage>
</organism>
<dbReference type="RefSeq" id="WP_076602161.1">
    <property type="nucleotide sequence ID" value="NZ_FTMD01000006.1"/>
</dbReference>
<dbReference type="STRING" id="34027.SAMN05421829_106159"/>
<name>A0A1N6V5E2_9RHOO</name>
<dbReference type="EMBL" id="FTMD01000006">
    <property type="protein sequence ID" value="SIQ73101.1"/>
    <property type="molecule type" value="Genomic_DNA"/>
</dbReference>
<dbReference type="PRINTS" id="PR00080">
    <property type="entry name" value="SDRFAMILY"/>
</dbReference>
<dbReference type="GO" id="GO:0016020">
    <property type="term" value="C:membrane"/>
    <property type="evidence" value="ECO:0007669"/>
    <property type="project" value="TreeGrafter"/>
</dbReference>
<dbReference type="PRINTS" id="PR00081">
    <property type="entry name" value="GDHRDH"/>
</dbReference>
<accession>A0A1N6V5E2</accession>
<dbReference type="GO" id="GO:0016491">
    <property type="term" value="F:oxidoreductase activity"/>
    <property type="evidence" value="ECO:0007669"/>
    <property type="project" value="UniProtKB-KW"/>
</dbReference>
<keyword evidence="2" id="KW-0560">Oxidoreductase</keyword>
<proteinExistence type="inferred from homology"/>
<sequence length="262" mass="28067">MRFLEPLNPPIRDWRGLRVWLVGGSAGIGAALASDLAARGARLALSARDADRLAAVAADCPGSLALTMDVTRGVPEYARVRDDLLAAWGGIDLVVLNAGTYRPMRAWELEPEAVRATLDVNLLGVIDGVASVLPTLLAQERGAIAIVGSVAAYRGLPQAAAYGASKAALVNFAESLYLDLAPRGVAIHLISPGFVATRLTAQNPFTMPALMQPEDAAAEIVAGFARGNFETHFPRRFTRLMKLLRVLPYRLYFPLVRRVTGP</sequence>
<dbReference type="AlphaFoldDB" id="A0A1N6V5E2"/>
<dbReference type="Pfam" id="PF00106">
    <property type="entry name" value="adh_short"/>
    <property type="match status" value="1"/>
</dbReference>